<feature type="transmembrane region" description="Helical" evidence="9">
    <location>
        <begin position="34"/>
        <end position="57"/>
    </location>
</feature>
<dbReference type="InterPro" id="IPR047664">
    <property type="entry name" value="SWEET"/>
</dbReference>
<dbReference type="AlphaFoldDB" id="A0A2P5DJZ3"/>
<evidence type="ECO:0000256" key="7">
    <source>
        <dbReference type="ARBA" id="ARBA00022989"/>
    </source>
</evidence>
<dbReference type="GO" id="GO:0051119">
    <property type="term" value="F:sugar transmembrane transporter activity"/>
    <property type="evidence" value="ECO:0007669"/>
    <property type="project" value="InterPro"/>
</dbReference>
<evidence type="ECO:0000256" key="5">
    <source>
        <dbReference type="ARBA" id="ARBA00022692"/>
    </source>
</evidence>
<keyword evidence="11" id="KW-1185">Reference proteome</keyword>
<evidence type="ECO:0000256" key="2">
    <source>
        <dbReference type="ARBA" id="ARBA00007809"/>
    </source>
</evidence>
<organism evidence="10 11">
    <name type="scientific">Parasponia andersonii</name>
    <name type="common">Sponia andersonii</name>
    <dbReference type="NCBI Taxonomy" id="3476"/>
    <lineage>
        <taxon>Eukaryota</taxon>
        <taxon>Viridiplantae</taxon>
        <taxon>Streptophyta</taxon>
        <taxon>Embryophyta</taxon>
        <taxon>Tracheophyta</taxon>
        <taxon>Spermatophyta</taxon>
        <taxon>Magnoliopsida</taxon>
        <taxon>eudicotyledons</taxon>
        <taxon>Gunneridae</taxon>
        <taxon>Pentapetalae</taxon>
        <taxon>rosids</taxon>
        <taxon>fabids</taxon>
        <taxon>Rosales</taxon>
        <taxon>Cannabaceae</taxon>
        <taxon>Parasponia</taxon>
    </lineage>
</organism>
<keyword evidence="4 10" id="KW-0762">Sugar transport</keyword>
<keyword evidence="8 9" id="KW-0472">Membrane</keyword>
<dbReference type="OrthoDB" id="409725at2759"/>
<evidence type="ECO:0000256" key="8">
    <source>
        <dbReference type="ARBA" id="ARBA00023136"/>
    </source>
</evidence>
<keyword evidence="5 9" id="KW-0812">Transmembrane</keyword>
<feature type="transmembrane region" description="Helical" evidence="9">
    <location>
        <begin position="7"/>
        <end position="28"/>
    </location>
</feature>
<evidence type="ECO:0000256" key="9">
    <source>
        <dbReference type="SAM" id="Phobius"/>
    </source>
</evidence>
<dbReference type="GO" id="GO:0012505">
    <property type="term" value="C:endomembrane system"/>
    <property type="evidence" value="ECO:0007669"/>
    <property type="project" value="UniProtKB-SubCell"/>
</dbReference>
<comment type="caution">
    <text evidence="10">The sequence shown here is derived from an EMBL/GenBank/DDBJ whole genome shotgun (WGS) entry which is preliminary data.</text>
</comment>
<gene>
    <name evidence="10" type="ORF">PanWU01x14_057960</name>
</gene>
<evidence type="ECO:0000256" key="6">
    <source>
        <dbReference type="ARBA" id="ARBA00022737"/>
    </source>
</evidence>
<dbReference type="Gene3D" id="1.20.1280.290">
    <property type="match status" value="1"/>
</dbReference>
<dbReference type="PANTHER" id="PTHR10791:SF130">
    <property type="entry name" value="BIDIRECTIONAL SUGAR TRANSPORTER SWEET6-RELATED"/>
    <property type="match status" value="1"/>
</dbReference>
<dbReference type="Proteomes" id="UP000237105">
    <property type="component" value="Unassembled WGS sequence"/>
</dbReference>
<keyword evidence="3" id="KW-0813">Transport</keyword>
<evidence type="ECO:0000256" key="3">
    <source>
        <dbReference type="ARBA" id="ARBA00022448"/>
    </source>
</evidence>
<dbReference type="InterPro" id="IPR004316">
    <property type="entry name" value="SWEET_rpt"/>
</dbReference>
<sequence>MEKRFGGAVLDLTALINCMLWTLFGLPAVQPGSLLVLTINVAGIVIESCFILFFFVFSDKKTRQKLLLVVL</sequence>
<evidence type="ECO:0000313" key="10">
    <source>
        <dbReference type="EMBL" id="PON73614.1"/>
    </source>
</evidence>
<comment type="similarity">
    <text evidence="2">Belongs to the SWEET sugar transporter family.</text>
</comment>
<dbReference type="Pfam" id="PF03083">
    <property type="entry name" value="MtN3_slv"/>
    <property type="match status" value="1"/>
</dbReference>
<proteinExistence type="inferred from homology"/>
<keyword evidence="6" id="KW-0677">Repeat</keyword>
<comment type="subcellular location">
    <subcellularLocation>
        <location evidence="1">Endomembrane system</location>
        <topology evidence="1">Multi-pass membrane protein</topology>
    </subcellularLocation>
</comment>
<protein>
    <submittedName>
        <fullName evidence="10">SWEET sugar transporter</fullName>
    </submittedName>
</protein>
<dbReference type="EMBL" id="JXTB01000033">
    <property type="protein sequence ID" value="PON73614.1"/>
    <property type="molecule type" value="Genomic_DNA"/>
</dbReference>
<evidence type="ECO:0000313" key="11">
    <source>
        <dbReference type="Proteomes" id="UP000237105"/>
    </source>
</evidence>
<evidence type="ECO:0000256" key="4">
    <source>
        <dbReference type="ARBA" id="ARBA00022597"/>
    </source>
</evidence>
<reference evidence="11" key="1">
    <citation type="submission" date="2016-06" db="EMBL/GenBank/DDBJ databases">
        <title>Parallel loss of symbiosis genes in relatives of nitrogen-fixing non-legume Parasponia.</title>
        <authorList>
            <person name="Van Velzen R."/>
            <person name="Holmer R."/>
            <person name="Bu F."/>
            <person name="Rutten L."/>
            <person name="Van Zeijl A."/>
            <person name="Liu W."/>
            <person name="Santuari L."/>
            <person name="Cao Q."/>
            <person name="Sharma T."/>
            <person name="Shen D."/>
            <person name="Roswanjaya Y."/>
            <person name="Wardhani T."/>
            <person name="Kalhor M.S."/>
            <person name="Jansen J."/>
            <person name="Van den Hoogen J."/>
            <person name="Gungor B."/>
            <person name="Hartog M."/>
            <person name="Hontelez J."/>
            <person name="Verver J."/>
            <person name="Yang W.-C."/>
            <person name="Schijlen E."/>
            <person name="Repin R."/>
            <person name="Schilthuizen M."/>
            <person name="Schranz E."/>
            <person name="Heidstra R."/>
            <person name="Miyata K."/>
            <person name="Fedorova E."/>
            <person name="Kohlen W."/>
            <person name="Bisseling T."/>
            <person name="Smit S."/>
            <person name="Geurts R."/>
        </authorList>
    </citation>
    <scope>NUCLEOTIDE SEQUENCE [LARGE SCALE GENOMIC DNA]</scope>
    <source>
        <strain evidence="11">cv. WU1-14</strain>
    </source>
</reference>
<dbReference type="GO" id="GO:0016020">
    <property type="term" value="C:membrane"/>
    <property type="evidence" value="ECO:0007669"/>
    <property type="project" value="InterPro"/>
</dbReference>
<accession>A0A2P5DJZ3</accession>
<evidence type="ECO:0000256" key="1">
    <source>
        <dbReference type="ARBA" id="ARBA00004127"/>
    </source>
</evidence>
<keyword evidence="7 9" id="KW-1133">Transmembrane helix</keyword>
<dbReference type="STRING" id="3476.A0A2P5DJZ3"/>
<name>A0A2P5DJZ3_PARAD</name>
<dbReference type="PANTHER" id="PTHR10791">
    <property type="entry name" value="RAG1-ACTIVATING PROTEIN 1"/>
    <property type="match status" value="1"/>
</dbReference>